<dbReference type="RefSeq" id="WP_272144168.1">
    <property type="nucleotide sequence ID" value="NZ_JAQNDM010000002.1"/>
</dbReference>
<accession>A0ABT5DM10</accession>
<reference evidence="2 3" key="1">
    <citation type="submission" date="2022-11" db="EMBL/GenBank/DDBJ databases">
        <title>Minimal conservation of predation-associated metabolite biosynthetic gene clusters underscores biosynthetic potential of Myxococcota including descriptions for ten novel species: Archangium lansinium sp. nov., Myxococcus landrumus sp. nov., Nannocystis bai.</title>
        <authorList>
            <person name="Ahearne A."/>
            <person name="Stevens C."/>
            <person name="Dowd S."/>
        </authorList>
    </citation>
    <scope>NUCLEOTIDE SEQUENCE [LARGE SCALE GENOMIC DNA]</scope>
    <source>
        <strain evidence="2 3">NCWAL01</strain>
    </source>
</reference>
<dbReference type="InterPro" id="IPR007069">
    <property type="entry name" value="Transposase_32"/>
</dbReference>
<protein>
    <submittedName>
        <fullName evidence="2">Transposase</fullName>
    </submittedName>
</protein>
<feature type="domain" description="Transposase IS801/IS1294" evidence="1">
    <location>
        <begin position="4"/>
        <end position="77"/>
    </location>
</feature>
<keyword evidence="3" id="KW-1185">Reference proteome</keyword>
<name>A0ABT5DM10_9BACT</name>
<organism evidence="2 3">
    <name type="scientific">Stigmatella ashevillensis</name>
    <dbReference type="NCBI Taxonomy" id="2995309"/>
    <lineage>
        <taxon>Bacteria</taxon>
        <taxon>Pseudomonadati</taxon>
        <taxon>Myxococcota</taxon>
        <taxon>Myxococcia</taxon>
        <taxon>Myxococcales</taxon>
        <taxon>Cystobacterineae</taxon>
        <taxon>Archangiaceae</taxon>
        <taxon>Stigmatella</taxon>
    </lineage>
</organism>
<evidence type="ECO:0000313" key="3">
    <source>
        <dbReference type="Proteomes" id="UP001221838"/>
    </source>
</evidence>
<sequence>MSFIPFFGSALQVTPHFHSLVPDGVFVQREGGVRFEALPPPTQGEVEQLLRVVRHRVLRLLEKRGANDRQGLDLLTRAMPLEQKKHVLALQGVHEMLEKTLVRAIQP</sequence>
<evidence type="ECO:0000313" key="2">
    <source>
        <dbReference type="EMBL" id="MDC0713763.1"/>
    </source>
</evidence>
<comment type="caution">
    <text evidence="2">The sequence shown here is derived from an EMBL/GenBank/DDBJ whole genome shotgun (WGS) entry which is preliminary data.</text>
</comment>
<proteinExistence type="predicted"/>
<gene>
    <name evidence="2" type="ORF">POL68_35175</name>
</gene>
<evidence type="ECO:0000259" key="1">
    <source>
        <dbReference type="Pfam" id="PF04986"/>
    </source>
</evidence>
<dbReference type="EMBL" id="JAQNDM010000002">
    <property type="protein sequence ID" value="MDC0713763.1"/>
    <property type="molecule type" value="Genomic_DNA"/>
</dbReference>
<dbReference type="Proteomes" id="UP001221838">
    <property type="component" value="Unassembled WGS sequence"/>
</dbReference>
<dbReference type="Pfam" id="PF04986">
    <property type="entry name" value="Y2_Tnp"/>
    <property type="match status" value="1"/>
</dbReference>